<sequence length="75" mass="8636">MTRAEVTTGNKFLCFICIRLCHKKKNDASNKARLLSAYNTKAIGKDLPYRPRVVTPYSLTLLFLRISVWSNEVIF</sequence>
<accession>U9SQN6</accession>
<dbReference type="AlphaFoldDB" id="U9SQN6"/>
<dbReference type="EMBL" id="KI298896">
    <property type="protein sequence ID" value="ERZ98278.1"/>
    <property type="molecule type" value="Genomic_DNA"/>
</dbReference>
<name>U9SQN6_RHIID</name>
<gene>
    <name evidence="1" type="ORF">GLOINDRAFT_10694</name>
</gene>
<dbReference type="HOGENOM" id="CLU_2672388_0_0_1"/>
<proteinExistence type="predicted"/>
<organism evidence="1">
    <name type="scientific">Rhizophagus irregularis (strain DAOM 181602 / DAOM 197198 / MUCL 43194)</name>
    <name type="common">Arbuscular mycorrhizal fungus</name>
    <name type="synonym">Glomus intraradices</name>
    <dbReference type="NCBI Taxonomy" id="747089"/>
    <lineage>
        <taxon>Eukaryota</taxon>
        <taxon>Fungi</taxon>
        <taxon>Fungi incertae sedis</taxon>
        <taxon>Mucoromycota</taxon>
        <taxon>Glomeromycotina</taxon>
        <taxon>Glomeromycetes</taxon>
        <taxon>Glomerales</taxon>
        <taxon>Glomeraceae</taxon>
        <taxon>Rhizophagus</taxon>
    </lineage>
</organism>
<reference evidence="1" key="1">
    <citation type="submission" date="2013-07" db="EMBL/GenBank/DDBJ databases">
        <title>The genome of an arbuscular mycorrhizal fungus provides insights into the evolution of the oldest plant symbiosis.</title>
        <authorList>
            <consortium name="DOE Joint Genome Institute"/>
            <person name="Tisserant E."/>
            <person name="Malbreil M."/>
            <person name="Kuo A."/>
            <person name="Kohler A."/>
            <person name="Symeonidi A."/>
            <person name="Balestrini R."/>
            <person name="Charron P."/>
            <person name="Duensing N."/>
            <person name="Frei-dit-Frey N."/>
            <person name="Gianinazzi-Pearson V."/>
            <person name="Gilbert B."/>
            <person name="Handa Y."/>
            <person name="Hijri M."/>
            <person name="Kaul R."/>
            <person name="Kawaguchi M."/>
            <person name="Krajinski F."/>
            <person name="Lammers P."/>
            <person name="Lapierre D."/>
            <person name="Masclaux F.G."/>
            <person name="Murat C."/>
            <person name="Morin E."/>
            <person name="Ndikumana S."/>
            <person name="Pagni M."/>
            <person name="Petitpierre D."/>
            <person name="Requena N."/>
            <person name="Rosikiewicz P."/>
            <person name="Riley R."/>
            <person name="Saito K."/>
            <person name="San Clemente H."/>
            <person name="Shapiro H."/>
            <person name="van Tuinen D."/>
            <person name="Becard G."/>
            <person name="Bonfante P."/>
            <person name="Paszkowski U."/>
            <person name="Shachar-Hill Y."/>
            <person name="Young J.P."/>
            <person name="Sanders I.R."/>
            <person name="Henrissat B."/>
            <person name="Rensing S.A."/>
            <person name="Grigoriev I.V."/>
            <person name="Corradi N."/>
            <person name="Roux C."/>
            <person name="Martin F."/>
        </authorList>
    </citation>
    <scope>NUCLEOTIDE SEQUENCE</scope>
    <source>
        <strain evidence="1">DAOM 197198</strain>
    </source>
</reference>
<protein>
    <submittedName>
        <fullName evidence="1">Uncharacterized protein</fullName>
    </submittedName>
</protein>
<evidence type="ECO:0000313" key="1">
    <source>
        <dbReference type="EMBL" id="ERZ98278.1"/>
    </source>
</evidence>